<dbReference type="PANTHER" id="PTHR46696">
    <property type="entry name" value="P450, PUTATIVE (EUROFUNG)-RELATED"/>
    <property type="match status" value="1"/>
</dbReference>
<dbReference type="STRING" id="136273.GY22_12250"/>
<keyword evidence="2" id="KW-0503">Monooxygenase</keyword>
<dbReference type="PANTHER" id="PTHR46696:SF1">
    <property type="entry name" value="CYTOCHROME P450 YJIB-RELATED"/>
    <property type="match status" value="1"/>
</dbReference>
<dbReference type="InterPro" id="IPR036396">
    <property type="entry name" value="Cyt_P450_sf"/>
</dbReference>
<comment type="caution">
    <text evidence="4">The sequence shown here is derived from an EMBL/GenBank/DDBJ whole genome shotgun (WGS) entry which is preliminary data.</text>
</comment>
<dbReference type="Gene3D" id="1.10.630.10">
    <property type="entry name" value="Cytochrome P450"/>
    <property type="match status" value="1"/>
</dbReference>
<keyword evidence="2" id="KW-0479">Metal-binding</keyword>
<dbReference type="InterPro" id="IPR002397">
    <property type="entry name" value="Cyt_P450_B"/>
</dbReference>
<dbReference type="eggNOG" id="COG2124">
    <property type="taxonomic scope" value="Bacteria"/>
</dbReference>
<dbReference type="GO" id="GO:0005506">
    <property type="term" value="F:iron ion binding"/>
    <property type="evidence" value="ECO:0007669"/>
    <property type="project" value="InterPro"/>
</dbReference>
<dbReference type="InterPro" id="IPR001128">
    <property type="entry name" value="Cyt_P450"/>
</dbReference>
<dbReference type="SUPFAM" id="SSF48264">
    <property type="entry name" value="Cytochrome P450"/>
    <property type="match status" value="1"/>
</dbReference>
<keyword evidence="2" id="KW-0560">Oxidoreductase</keyword>
<dbReference type="EMBL" id="LQBK01000011">
    <property type="protein sequence ID" value="KUG60125.1"/>
    <property type="molecule type" value="Genomic_DNA"/>
</dbReference>
<evidence type="ECO:0000313" key="5">
    <source>
        <dbReference type="Proteomes" id="UP000053512"/>
    </source>
</evidence>
<name>A0A0W8IJD2_KOCRO</name>
<dbReference type="GO" id="GO:0004497">
    <property type="term" value="F:monooxygenase activity"/>
    <property type="evidence" value="ECO:0007669"/>
    <property type="project" value="UniProtKB-KW"/>
</dbReference>
<organism evidence="4 5">
    <name type="scientific">Kocuria rosea subsp. polaris</name>
    <dbReference type="NCBI Taxonomy" id="136273"/>
    <lineage>
        <taxon>Bacteria</taxon>
        <taxon>Bacillati</taxon>
        <taxon>Actinomycetota</taxon>
        <taxon>Actinomycetes</taxon>
        <taxon>Micrococcales</taxon>
        <taxon>Micrococcaceae</taxon>
        <taxon>Kocuria</taxon>
    </lineage>
</organism>
<dbReference type="RefSeq" id="WP_058873945.1">
    <property type="nucleotide sequence ID" value="NZ_LQBK01000011.1"/>
</dbReference>
<dbReference type="OrthoDB" id="54272at2"/>
<sequence length="429" mass="48049">MSDDPRPETRCPVPHGDRRRTVPPDERGGPRVEVLDGVWHVRSLPLVRQVLREADATVQAGFSAETARQGLTGDHPPVLYADGPEHRRQRTATARFFTPAAVSRRYRDLMEERADELVERIRQDGGAELSAITLRYSVEVAAQVVGLTNSDVDGMSRRLERFFSGPVTGAAGPGGAPRRLAGRVGAVLGSLRPMWAMNAFRLKDVRPAIRARREQPEEDVVSHLLAEGYTDREILVECVTYAAAGMATTREFIAVAAWHLLEDDRLRQEYLAADEPARHGILHEILRLEPVVGHLYRRTTRDLVLEDGDERHEVPAGALLDLYVRQANADERALGEDARQLCPERSRPRRIRPEVMSFGDGAHRCPGGFLAIQETDVFLQRLLRLPLQFAHPPRVSWVELIAAYEVRDVVLRVRADQGWRTPSPASTAR</sequence>
<gene>
    <name evidence="4" type="ORF">AVL61_09235</name>
</gene>
<evidence type="ECO:0000256" key="1">
    <source>
        <dbReference type="ARBA" id="ARBA00010617"/>
    </source>
</evidence>
<protein>
    <submittedName>
        <fullName evidence="4">Cytochrome</fullName>
    </submittedName>
</protein>
<evidence type="ECO:0000256" key="2">
    <source>
        <dbReference type="RuleBase" id="RU000461"/>
    </source>
</evidence>
<proteinExistence type="inferred from homology"/>
<dbReference type="Pfam" id="PF00067">
    <property type="entry name" value="p450"/>
    <property type="match status" value="1"/>
</dbReference>
<feature type="region of interest" description="Disordered" evidence="3">
    <location>
        <begin position="1"/>
        <end position="29"/>
    </location>
</feature>
<evidence type="ECO:0000256" key="3">
    <source>
        <dbReference type="SAM" id="MobiDB-lite"/>
    </source>
</evidence>
<dbReference type="PROSITE" id="PS00086">
    <property type="entry name" value="CYTOCHROME_P450"/>
    <property type="match status" value="1"/>
</dbReference>
<dbReference type="PRINTS" id="PR00359">
    <property type="entry name" value="BP450"/>
</dbReference>
<keyword evidence="2" id="KW-0408">Iron</keyword>
<dbReference type="InterPro" id="IPR017972">
    <property type="entry name" value="Cyt_P450_CS"/>
</dbReference>
<comment type="similarity">
    <text evidence="1 2">Belongs to the cytochrome P450 family.</text>
</comment>
<evidence type="ECO:0000313" key="4">
    <source>
        <dbReference type="EMBL" id="KUG60125.1"/>
    </source>
</evidence>
<accession>A0A0W8IJD2</accession>
<dbReference type="CDD" id="cd00302">
    <property type="entry name" value="cytochrome_P450"/>
    <property type="match status" value="1"/>
</dbReference>
<dbReference type="GO" id="GO:0016705">
    <property type="term" value="F:oxidoreductase activity, acting on paired donors, with incorporation or reduction of molecular oxygen"/>
    <property type="evidence" value="ECO:0007669"/>
    <property type="project" value="InterPro"/>
</dbReference>
<reference evidence="5" key="1">
    <citation type="submission" date="2015-12" db="EMBL/GenBank/DDBJ databases">
        <authorList>
            <person name="Nair G.R."/>
            <person name="Kaur G."/>
            <person name="Mayilraj S."/>
        </authorList>
    </citation>
    <scope>NUCLEOTIDE SEQUENCE [LARGE SCALE GENOMIC DNA]</scope>
    <source>
        <strain evidence="5">CD08_4</strain>
    </source>
</reference>
<keyword evidence="2" id="KW-0349">Heme</keyword>
<dbReference type="AlphaFoldDB" id="A0A0W8IJD2"/>
<dbReference type="GO" id="GO:0020037">
    <property type="term" value="F:heme binding"/>
    <property type="evidence" value="ECO:0007669"/>
    <property type="project" value="InterPro"/>
</dbReference>
<dbReference type="Proteomes" id="UP000053512">
    <property type="component" value="Unassembled WGS sequence"/>
</dbReference>